<gene>
    <name evidence="2" type="ORF">TALK_19680</name>
</gene>
<comment type="caution">
    <text evidence="2">The sequence shown here is derived from an EMBL/GenBank/DDBJ whole genome shotgun (WGS) entry which is preliminary data.</text>
</comment>
<reference evidence="2 3" key="1">
    <citation type="submission" date="2014-03" db="EMBL/GenBank/DDBJ databases">
        <title>The draft genome sequence of Thalassospira alkalitolerans JCM 18968.</title>
        <authorList>
            <person name="Lai Q."/>
            <person name="Shao Z."/>
        </authorList>
    </citation>
    <scope>NUCLEOTIDE SEQUENCE [LARGE SCALE GENOMIC DNA]</scope>
    <source>
        <strain evidence="2 3">JCM 18968</strain>
    </source>
</reference>
<name>A0A1Y2L6P0_9PROT</name>
<dbReference type="STRING" id="1293890.TALK_19680"/>
<proteinExistence type="predicted"/>
<feature type="chain" id="PRO_5013254538" description="Lipoprotein" evidence="1">
    <location>
        <begin position="21"/>
        <end position="238"/>
    </location>
</feature>
<dbReference type="Proteomes" id="UP000193396">
    <property type="component" value="Unassembled WGS sequence"/>
</dbReference>
<dbReference type="PROSITE" id="PS51257">
    <property type="entry name" value="PROKAR_LIPOPROTEIN"/>
    <property type="match status" value="1"/>
</dbReference>
<keyword evidence="1" id="KW-0732">Signal</keyword>
<sequence>MIKKLVAMAALMLLAGCVTATSKFEEEMPVGTVLTGVASAPQGDILLPPGNWTVVGKNITRNNSYQAFGHVVLARIGNDKHLDGLIMYMTALETGMGYAFYSSSYCDPDSDTIYHHKSSNQELGNQKCFFIEDWNLNVSSQASPEILQAEVYFDLHDIKKPSSMLFTSYRVARRNKLLIAQYGFNYRQTGDEMLPGYTPASVEDYGKPFGTALWKENLETVIAWSKENEDLIATTFLD</sequence>
<evidence type="ECO:0000313" key="2">
    <source>
        <dbReference type="EMBL" id="OSQ44072.1"/>
    </source>
</evidence>
<protein>
    <recommendedName>
        <fullName evidence="4">Lipoprotein</fullName>
    </recommendedName>
</protein>
<dbReference type="OrthoDB" id="7347367at2"/>
<dbReference type="EMBL" id="JFKB01000021">
    <property type="protein sequence ID" value="OSQ44072.1"/>
    <property type="molecule type" value="Genomic_DNA"/>
</dbReference>
<evidence type="ECO:0000313" key="3">
    <source>
        <dbReference type="Proteomes" id="UP000193396"/>
    </source>
</evidence>
<organism evidence="2 3">
    <name type="scientific">Thalassospira alkalitolerans</name>
    <dbReference type="NCBI Taxonomy" id="1293890"/>
    <lineage>
        <taxon>Bacteria</taxon>
        <taxon>Pseudomonadati</taxon>
        <taxon>Pseudomonadota</taxon>
        <taxon>Alphaproteobacteria</taxon>
        <taxon>Rhodospirillales</taxon>
        <taxon>Thalassospiraceae</taxon>
        <taxon>Thalassospira</taxon>
    </lineage>
</organism>
<evidence type="ECO:0000256" key="1">
    <source>
        <dbReference type="SAM" id="SignalP"/>
    </source>
</evidence>
<accession>A0A1Y2L6P0</accession>
<keyword evidence="3" id="KW-1185">Reference proteome</keyword>
<feature type="signal peptide" evidence="1">
    <location>
        <begin position="1"/>
        <end position="20"/>
    </location>
</feature>
<dbReference type="AlphaFoldDB" id="A0A1Y2L6P0"/>
<evidence type="ECO:0008006" key="4">
    <source>
        <dbReference type="Google" id="ProtNLM"/>
    </source>
</evidence>
<dbReference type="RefSeq" id="WP_085620870.1">
    <property type="nucleotide sequence ID" value="NZ_CAXBPE010000008.1"/>
</dbReference>